<accession>A0A0M0JJM6</accession>
<protein>
    <submittedName>
        <fullName evidence="2">Uncharacterized protein</fullName>
    </submittedName>
</protein>
<organism evidence="2 3">
    <name type="scientific">Chrysochromulina tobinii</name>
    <dbReference type="NCBI Taxonomy" id="1460289"/>
    <lineage>
        <taxon>Eukaryota</taxon>
        <taxon>Haptista</taxon>
        <taxon>Haptophyta</taxon>
        <taxon>Prymnesiophyceae</taxon>
        <taxon>Prymnesiales</taxon>
        <taxon>Chrysochromulinaceae</taxon>
        <taxon>Chrysochromulina</taxon>
    </lineage>
</organism>
<name>A0A0M0JJM6_9EUKA</name>
<keyword evidence="3" id="KW-1185">Reference proteome</keyword>
<reference evidence="3" key="1">
    <citation type="journal article" date="2015" name="PLoS Genet.">
        <title>Genome Sequence and Transcriptome Analyses of Chrysochromulina tobin: Metabolic Tools for Enhanced Algal Fitness in the Prominent Order Prymnesiales (Haptophyceae).</title>
        <authorList>
            <person name="Hovde B.T."/>
            <person name="Deodato C.R."/>
            <person name="Hunsperger H.M."/>
            <person name="Ryken S.A."/>
            <person name="Yost W."/>
            <person name="Jha R.K."/>
            <person name="Patterson J."/>
            <person name="Monnat R.J. Jr."/>
            <person name="Barlow S.B."/>
            <person name="Starkenburg S.R."/>
            <person name="Cattolico R.A."/>
        </authorList>
    </citation>
    <scope>NUCLEOTIDE SEQUENCE</scope>
    <source>
        <strain evidence="3">CCMP291</strain>
    </source>
</reference>
<evidence type="ECO:0000313" key="3">
    <source>
        <dbReference type="Proteomes" id="UP000037460"/>
    </source>
</evidence>
<dbReference type="EMBL" id="JWZX01002817">
    <property type="protein sequence ID" value="KOO26690.1"/>
    <property type="molecule type" value="Genomic_DNA"/>
</dbReference>
<dbReference type="AlphaFoldDB" id="A0A0M0JJM6"/>
<sequence>MGDGLDPASPEYEEAFWQEQEAAPYWTVPIAHGGEMPWLKYHERGLLVAIQRAHQLGRTVLLIDTSDDAVVDTFYTYNAALTIEAKRMVLDVARKSATLDETLEQCRVQLVNAMRFGKTLYVRLADSACDFANTFNADDKFPPSVFDRKAVASLEDYKEGSANNLFHASHPLSAVLREHDLSQGIFQPRFSHKAAVDGISLGFEVVLCTRFSTDEFESFLHSSLPMSLLQPIKLLPSSIRLKYHAYDRVFELEPGGALSFEAVDEHFSLSFVFKGDFRVSLFLEQKVTNPAAPKVAKGPLGLRGSAVPAPPERVGTGIQKDRTGKFHGLRGGMCYQVAVEEDEAAEAAARASGGAASSPAARLSAAALASTACMASKLTTAKKLSSAGLPGRSEDGSTRTSALLAAELQSLSTTDVEERSERYRALREASDLQDVVFGGGGGMGGGCRRGEGA</sequence>
<proteinExistence type="predicted"/>
<evidence type="ECO:0000256" key="1">
    <source>
        <dbReference type="SAM" id="MobiDB-lite"/>
    </source>
</evidence>
<feature type="region of interest" description="Disordered" evidence="1">
    <location>
        <begin position="302"/>
        <end position="322"/>
    </location>
</feature>
<dbReference type="Proteomes" id="UP000037460">
    <property type="component" value="Unassembled WGS sequence"/>
</dbReference>
<dbReference type="OrthoDB" id="2113243at2759"/>
<gene>
    <name evidence="2" type="ORF">Ctob_009174</name>
</gene>
<evidence type="ECO:0000313" key="2">
    <source>
        <dbReference type="EMBL" id="KOO26690.1"/>
    </source>
</evidence>
<comment type="caution">
    <text evidence="2">The sequence shown here is derived from an EMBL/GenBank/DDBJ whole genome shotgun (WGS) entry which is preliminary data.</text>
</comment>